<evidence type="ECO:0000313" key="3">
    <source>
        <dbReference type="EMBL" id="GFG81061.1"/>
    </source>
</evidence>
<protein>
    <recommendedName>
        <fullName evidence="5">Phosphoenolpyruvate synthase</fullName>
    </recommendedName>
</protein>
<dbReference type="InterPro" id="IPR051549">
    <property type="entry name" value="PEP_Utilizing_Enz"/>
</dbReference>
<dbReference type="SUPFAM" id="SSF52009">
    <property type="entry name" value="Phosphohistidine domain"/>
    <property type="match status" value="1"/>
</dbReference>
<dbReference type="InterPro" id="IPR002192">
    <property type="entry name" value="PPDK_AMP/ATP-bd"/>
</dbReference>
<sequence>MQSVISHSAEGSHVVHECGQMNPDSLRGSRMPFLRTDEALGDGTAAALGGKAHNLHRLTAAGFPVPRWAVLGTEAFDAAAAAAGVRLSGGPVSLSERLREAADAALLLRESPVPAAVSDAIGAALDYLGTPTVAVRSSGRGEDGAAHSFAGLFDTILNVSGPAAVEDAVRQCWASAFSERAVRYRHMRGLDPADLDDVALAVILQRLVQPRSSGVVFTADPVTGSPDRIVINGVWGLGEGLVSGAVDSDFVVIDKRTGETVDEKVAAKQEMVVTALDGGVRTVGVTVDRQRHRSIGPELRASLVDLASRVEHHFGTPQDIEWAADESNTWLLQSRPITTPIDQSTLAAEHLGEDVPPGELRLWDNSNIIESFAGVTSPLTFTTARTLYGDVYRAYARSLRVPRAQVAQMESWLPVMLGQFNGHVYYNLLHWYRMVGIAPGYPLNRRVLEVALGVSEPLDRKIAKTLRPFVFPNPLAKWLSRARTTTTYARRLWSVEALIAGFDNSFERFVDRHGLTDVSKLDGPQAYRLFRQIHDEVADIWGPTMVLDAILLTLVGAFAALMKIFLPRAPEWFGFAILNPGTDLVSIEPARALADIAAFARDHADLWQFIEAAEPKKAYSLLVEHADDAGDSHWQQLRSEIDAYIDRFGYRCLDELKLEAPDLRQDPSGIFHMLRMASNQETRDAGESAQAYLDAHLHGPRRKLFDALRAKIQRAGVHREHLRFCRTRGFGFLKSLVAVMGRDLEQRGIVVEAGDVFLLRLDELFAVYQDSIVPTVLRERISRRKALAGEYRRFKAPGRFTTSGVDFSPEALRIAGWSLSDEVTQAPAGTQLKGTPSSPGLVTGRAVVVEKPEDFSGGILVAYRTDPGWVAALPFASALLIERASPLTHVAVIARELGVPTVVQIDGLTSAIRTGMTVSVDGARGRITLLEDEPDQARSDA</sequence>
<reference evidence="3 4" key="1">
    <citation type="journal article" date="2019" name="Emerg. Microbes Infect.">
        <title>Comprehensive subspecies identification of 175 nontuberculous mycobacteria species based on 7547 genomic profiles.</title>
        <authorList>
            <person name="Matsumoto Y."/>
            <person name="Kinjo T."/>
            <person name="Motooka D."/>
            <person name="Nabeya D."/>
            <person name="Jung N."/>
            <person name="Uechi K."/>
            <person name="Horii T."/>
            <person name="Iida T."/>
            <person name="Fujita J."/>
            <person name="Nakamura S."/>
        </authorList>
    </citation>
    <scope>NUCLEOTIDE SEQUENCE [LARGE SCALE GENOMIC DNA]</scope>
    <source>
        <strain evidence="3 4">JCM 18565</strain>
    </source>
</reference>
<evidence type="ECO:0000313" key="4">
    <source>
        <dbReference type="Proteomes" id="UP000465240"/>
    </source>
</evidence>
<evidence type="ECO:0000259" key="1">
    <source>
        <dbReference type="Pfam" id="PF00391"/>
    </source>
</evidence>
<accession>A0ABQ1C9W0</accession>
<dbReference type="Gene3D" id="3.50.30.10">
    <property type="entry name" value="Phosphohistidine domain"/>
    <property type="match status" value="1"/>
</dbReference>
<dbReference type="EMBL" id="BLKX01000001">
    <property type="protein sequence ID" value="GFG81061.1"/>
    <property type="molecule type" value="Genomic_DNA"/>
</dbReference>
<gene>
    <name evidence="3" type="ORF">MPRG_43370</name>
</gene>
<dbReference type="Gene3D" id="3.30.470.20">
    <property type="entry name" value="ATP-grasp fold, B domain"/>
    <property type="match status" value="1"/>
</dbReference>
<dbReference type="PANTHER" id="PTHR43615:SF1">
    <property type="entry name" value="PPDK_N DOMAIN-CONTAINING PROTEIN"/>
    <property type="match status" value="1"/>
</dbReference>
<keyword evidence="4" id="KW-1185">Reference proteome</keyword>
<proteinExistence type="predicted"/>
<dbReference type="InterPro" id="IPR013815">
    <property type="entry name" value="ATP_grasp_subdomain_1"/>
</dbReference>
<feature type="domain" description="PEP-utilising enzyme mobile" evidence="1">
    <location>
        <begin position="857"/>
        <end position="925"/>
    </location>
</feature>
<name>A0ABQ1C9W0_9MYCO</name>
<organism evidence="3 4">
    <name type="scientific">Mycobacterium paragordonae</name>
    <dbReference type="NCBI Taxonomy" id="1389713"/>
    <lineage>
        <taxon>Bacteria</taxon>
        <taxon>Bacillati</taxon>
        <taxon>Actinomycetota</taxon>
        <taxon>Actinomycetes</taxon>
        <taxon>Mycobacteriales</taxon>
        <taxon>Mycobacteriaceae</taxon>
        <taxon>Mycobacterium</taxon>
    </lineage>
</organism>
<dbReference type="Proteomes" id="UP000465240">
    <property type="component" value="Unassembled WGS sequence"/>
</dbReference>
<comment type="caution">
    <text evidence="3">The sequence shown here is derived from an EMBL/GenBank/DDBJ whole genome shotgun (WGS) entry which is preliminary data.</text>
</comment>
<dbReference type="Gene3D" id="3.30.1490.20">
    <property type="entry name" value="ATP-grasp fold, A domain"/>
    <property type="match status" value="1"/>
</dbReference>
<dbReference type="PANTHER" id="PTHR43615">
    <property type="entry name" value="PHOSPHOENOLPYRUVATE SYNTHASE-RELATED"/>
    <property type="match status" value="1"/>
</dbReference>
<dbReference type="NCBIfam" id="NF004881">
    <property type="entry name" value="PRK06241.2-2"/>
    <property type="match status" value="1"/>
</dbReference>
<dbReference type="SUPFAM" id="SSF56059">
    <property type="entry name" value="Glutathione synthetase ATP-binding domain-like"/>
    <property type="match status" value="1"/>
</dbReference>
<feature type="domain" description="Pyruvate phosphate dikinase AMP/ATP-binding" evidence="2">
    <location>
        <begin position="47"/>
        <end position="343"/>
    </location>
</feature>
<dbReference type="InterPro" id="IPR036637">
    <property type="entry name" value="Phosphohistidine_dom_sf"/>
</dbReference>
<dbReference type="Pfam" id="PF00391">
    <property type="entry name" value="PEP-utilizers"/>
    <property type="match status" value="1"/>
</dbReference>
<dbReference type="InterPro" id="IPR008279">
    <property type="entry name" value="PEP-util_enz_mobile_dom"/>
</dbReference>
<evidence type="ECO:0008006" key="5">
    <source>
        <dbReference type="Google" id="ProtNLM"/>
    </source>
</evidence>
<evidence type="ECO:0000259" key="2">
    <source>
        <dbReference type="Pfam" id="PF01326"/>
    </source>
</evidence>
<dbReference type="Pfam" id="PF01326">
    <property type="entry name" value="PPDK_N"/>
    <property type="match status" value="1"/>
</dbReference>